<feature type="domain" description="Protein kinase" evidence="8">
    <location>
        <begin position="15"/>
        <end position="275"/>
    </location>
</feature>
<dbReference type="PROSITE" id="PS00109">
    <property type="entry name" value="PROTEIN_KINASE_TYR"/>
    <property type="match status" value="1"/>
</dbReference>
<organism evidence="9 10">
    <name type="scientific">Actinomadura gamaensis</name>
    <dbReference type="NCBI Taxonomy" id="1763541"/>
    <lineage>
        <taxon>Bacteria</taxon>
        <taxon>Bacillati</taxon>
        <taxon>Actinomycetota</taxon>
        <taxon>Actinomycetes</taxon>
        <taxon>Streptosporangiales</taxon>
        <taxon>Thermomonosporaceae</taxon>
        <taxon>Actinomadura</taxon>
    </lineage>
</organism>
<keyword evidence="7" id="KW-1133">Transmembrane helix</keyword>
<protein>
    <submittedName>
        <fullName evidence="9">Protein kinase</fullName>
    </submittedName>
</protein>
<evidence type="ECO:0000256" key="6">
    <source>
        <dbReference type="SAM" id="MobiDB-lite"/>
    </source>
</evidence>
<feature type="compositionally biased region" description="Low complexity" evidence="6">
    <location>
        <begin position="349"/>
        <end position="366"/>
    </location>
</feature>
<dbReference type="GO" id="GO:0016301">
    <property type="term" value="F:kinase activity"/>
    <property type="evidence" value="ECO:0007669"/>
    <property type="project" value="UniProtKB-KW"/>
</dbReference>
<gene>
    <name evidence="9" type="ORF">ACFPCY_18725</name>
</gene>
<dbReference type="InterPro" id="IPR008266">
    <property type="entry name" value="Tyr_kinase_AS"/>
</dbReference>
<feature type="binding site" evidence="5">
    <location>
        <position position="43"/>
    </location>
    <ligand>
        <name>ATP</name>
        <dbReference type="ChEBI" id="CHEBI:30616"/>
    </ligand>
</feature>
<sequence length="551" mass="58650">MEPLRDTDPRRAGRYRLAARLGGGGMGEVYLGASPGGMTVAVKIVRAHLLQGDPSFRARFAREVAAARSVGGFYTAQVVDADTDAEQPWLATAYIPGPSLYDAVRARREPLPEHAVRVLGAGLAEGLAAIHGCGVVHRDLTPRNIILADGGPRIIDFGIARALDSAPNPASGVFGTPEYMSPEHAKGRATGPSSDVFSLGSVLTFAATGRSPFAAESPLAALHRVIDDAPDLHDVPSRLVSVIAACLAKSPDTRPDVEDVLERLASPAEAVTEWLPQDVMDMVTGYRTRSRNALHRTRRTVEQTDPPLAAKPDSVDGPAEPGAPRPTGEPMSAPIPRVIPPKPDTALWTPPANQSAAQNQASSTAAKTRLTATHGPQPTPAVPGRRPANKLKRTLSSIFAPAKPAAGRSSSPKPSGPAQSGRATSAWTSSWSRSPVHRTNFVRRTSFVMGPALMAALAIGWVILHFYVGGARQARIGDCLYLWNSRVWNKEPCKHPMIGEPAFKVVGRRTTDPANPVPIDPPCAPDDREVHFLTSKKQAGVTLCLRPLVEN</sequence>
<dbReference type="InterPro" id="IPR000719">
    <property type="entry name" value="Prot_kinase_dom"/>
</dbReference>
<evidence type="ECO:0000259" key="8">
    <source>
        <dbReference type="PROSITE" id="PS50011"/>
    </source>
</evidence>
<dbReference type="EMBL" id="JBHSIT010000005">
    <property type="protein sequence ID" value="MFC4909364.1"/>
    <property type="molecule type" value="Genomic_DNA"/>
</dbReference>
<evidence type="ECO:0000313" key="9">
    <source>
        <dbReference type="EMBL" id="MFC4909364.1"/>
    </source>
</evidence>
<dbReference type="CDD" id="cd14014">
    <property type="entry name" value="STKc_PknB_like"/>
    <property type="match status" value="1"/>
</dbReference>
<dbReference type="Pfam" id="PF00069">
    <property type="entry name" value="Pkinase"/>
    <property type="match status" value="1"/>
</dbReference>
<keyword evidence="4 5" id="KW-0067">ATP-binding</keyword>
<name>A0ABV9U0K4_9ACTN</name>
<dbReference type="InterPro" id="IPR017441">
    <property type="entry name" value="Protein_kinase_ATP_BS"/>
</dbReference>
<dbReference type="Gene3D" id="3.30.200.20">
    <property type="entry name" value="Phosphorylase Kinase, domain 1"/>
    <property type="match status" value="1"/>
</dbReference>
<keyword evidence="7" id="KW-0812">Transmembrane</keyword>
<keyword evidence="2 5" id="KW-0547">Nucleotide-binding</keyword>
<evidence type="ECO:0000256" key="1">
    <source>
        <dbReference type="ARBA" id="ARBA00022679"/>
    </source>
</evidence>
<evidence type="ECO:0000256" key="5">
    <source>
        <dbReference type="PROSITE-ProRule" id="PRU10141"/>
    </source>
</evidence>
<evidence type="ECO:0000256" key="2">
    <source>
        <dbReference type="ARBA" id="ARBA00022741"/>
    </source>
</evidence>
<feature type="region of interest" description="Disordered" evidence="6">
    <location>
        <begin position="400"/>
        <end position="430"/>
    </location>
</feature>
<dbReference type="PANTHER" id="PTHR43289:SF34">
    <property type="entry name" value="SERINE_THREONINE-PROTEIN KINASE YBDM-RELATED"/>
    <property type="match status" value="1"/>
</dbReference>
<evidence type="ECO:0000256" key="3">
    <source>
        <dbReference type="ARBA" id="ARBA00022777"/>
    </source>
</evidence>
<comment type="caution">
    <text evidence="9">The sequence shown here is derived from an EMBL/GenBank/DDBJ whole genome shotgun (WGS) entry which is preliminary data.</text>
</comment>
<feature type="region of interest" description="Disordered" evidence="6">
    <location>
        <begin position="290"/>
        <end position="388"/>
    </location>
</feature>
<dbReference type="PROSITE" id="PS50011">
    <property type="entry name" value="PROTEIN_KINASE_DOM"/>
    <property type="match status" value="1"/>
</dbReference>
<keyword evidence="1" id="KW-0808">Transferase</keyword>
<keyword evidence="7" id="KW-0472">Membrane</keyword>
<dbReference type="InterPro" id="IPR011009">
    <property type="entry name" value="Kinase-like_dom_sf"/>
</dbReference>
<dbReference type="RefSeq" id="WP_378256821.1">
    <property type="nucleotide sequence ID" value="NZ_JBHSIT010000005.1"/>
</dbReference>
<feature type="transmembrane region" description="Helical" evidence="7">
    <location>
        <begin position="447"/>
        <end position="468"/>
    </location>
</feature>
<reference evidence="10" key="1">
    <citation type="journal article" date="2019" name="Int. J. Syst. Evol. Microbiol.">
        <title>The Global Catalogue of Microorganisms (GCM) 10K type strain sequencing project: providing services to taxonomists for standard genome sequencing and annotation.</title>
        <authorList>
            <consortium name="The Broad Institute Genomics Platform"/>
            <consortium name="The Broad Institute Genome Sequencing Center for Infectious Disease"/>
            <person name="Wu L."/>
            <person name="Ma J."/>
        </authorList>
    </citation>
    <scope>NUCLEOTIDE SEQUENCE [LARGE SCALE GENOMIC DNA]</scope>
    <source>
        <strain evidence="10">KLKA75</strain>
    </source>
</reference>
<evidence type="ECO:0000313" key="10">
    <source>
        <dbReference type="Proteomes" id="UP001595872"/>
    </source>
</evidence>
<keyword evidence="3 9" id="KW-0418">Kinase</keyword>
<dbReference type="Proteomes" id="UP001595872">
    <property type="component" value="Unassembled WGS sequence"/>
</dbReference>
<evidence type="ECO:0000256" key="7">
    <source>
        <dbReference type="SAM" id="Phobius"/>
    </source>
</evidence>
<accession>A0ABV9U0K4</accession>
<proteinExistence type="predicted"/>
<keyword evidence="10" id="KW-1185">Reference proteome</keyword>
<dbReference type="SUPFAM" id="SSF56112">
    <property type="entry name" value="Protein kinase-like (PK-like)"/>
    <property type="match status" value="1"/>
</dbReference>
<dbReference type="PROSITE" id="PS00107">
    <property type="entry name" value="PROTEIN_KINASE_ATP"/>
    <property type="match status" value="1"/>
</dbReference>
<dbReference type="PANTHER" id="PTHR43289">
    <property type="entry name" value="MITOGEN-ACTIVATED PROTEIN KINASE KINASE KINASE 20-RELATED"/>
    <property type="match status" value="1"/>
</dbReference>
<dbReference type="Gene3D" id="1.10.510.10">
    <property type="entry name" value="Transferase(Phosphotransferase) domain 1"/>
    <property type="match status" value="1"/>
</dbReference>
<evidence type="ECO:0000256" key="4">
    <source>
        <dbReference type="ARBA" id="ARBA00022840"/>
    </source>
</evidence>